<sequence>MLKSIIQPLRSVRCYSVAPAHASQAQKPTVVRYPYFVSRTPNGTLPVYSDIRNTKYILLIRNVAGDINSLVQDLQRDLFPAGSPEAERLKIETRRSRHLYIQGGRWRQNIVDWLQAKGF</sequence>
<evidence type="ECO:0000256" key="3">
    <source>
        <dbReference type="ARBA" id="ARBA00022980"/>
    </source>
</evidence>
<dbReference type="PANTHER" id="PTHR13477:SF0">
    <property type="entry name" value="LARGE RIBOSOMAL SUBUNIT PROTEIN ML49"/>
    <property type="match status" value="1"/>
</dbReference>
<evidence type="ECO:0000313" key="7">
    <source>
        <dbReference type="EMBL" id="CAL1704337.1"/>
    </source>
</evidence>
<dbReference type="PANTHER" id="PTHR13477">
    <property type="entry name" value="MITOCHONDRIAL 39S RIBOSOMAL PROTEIN L49"/>
    <property type="match status" value="1"/>
</dbReference>
<dbReference type="InterPro" id="IPR007740">
    <property type="entry name" value="Ribosomal_mL49"/>
</dbReference>
<evidence type="ECO:0000256" key="5">
    <source>
        <dbReference type="ARBA" id="ARBA00023274"/>
    </source>
</evidence>
<evidence type="ECO:0000313" key="8">
    <source>
        <dbReference type="Proteomes" id="UP001497453"/>
    </source>
</evidence>
<keyword evidence="5" id="KW-0687">Ribonucleoprotein</keyword>
<organism evidence="7 8">
    <name type="scientific">Somion occarium</name>
    <dbReference type="NCBI Taxonomy" id="3059160"/>
    <lineage>
        <taxon>Eukaryota</taxon>
        <taxon>Fungi</taxon>
        <taxon>Dikarya</taxon>
        <taxon>Basidiomycota</taxon>
        <taxon>Agaricomycotina</taxon>
        <taxon>Agaricomycetes</taxon>
        <taxon>Polyporales</taxon>
        <taxon>Cerrenaceae</taxon>
        <taxon>Somion</taxon>
    </lineage>
</organism>
<evidence type="ECO:0000256" key="1">
    <source>
        <dbReference type="ARBA" id="ARBA00004173"/>
    </source>
</evidence>
<keyword evidence="4" id="KW-0496">Mitochondrion</keyword>
<reference evidence="8" key="1">
    <citation type="submission" date="2024-04" db="EMBL/GenBank/DDBJ databases">
        <authorList>
            <person name="Shaw F."/>
            <person name="Minotto A."/>
        </authorList>
    </citation>
    <scope>NUCLEOTIDE SEQUENCE [LARGE SCALE GENOMIC DNA]</scope>
</reference>
<evidence type="ECO:0000256" key="4">
    <source>
        <dbReference type="ARBA" id="ARBA00023128"/>
    </source>
</evidence>
<evidence type="ECO:0000256" key="6">
    <source>
        <dbReference type="ARBA" id="ARBA00035191"/>
    </source>
</evidence>
<dbReference type="EMBL" id="OZ037946">
    <property type="protein sequence ID" value="CAL1704337.1"/>
    <property type="molecule type" value="Genomic_DNA"/>
</dbReference>
<dbReference type="Pfam" id="PF05046">
    <property type="entry name" value="Img2"/>
    <property type="match status" value="1"/>
</dbReference>
<keyword evidence="8" id="KW-1185">Reference proteome</keyword>
<protein>
    <recommendedName>
        <fullName evidence="6">Large ribosomal subunit protein mL49</fullName>
    </recommendedName>
</protein>
<comment type="subcellular location">
    <subcellularLocation>
        <location evidence="1">Mitochondrion</location>
    </subcellularLocation>
</comment>
<evidence type="ECO:0000256" key="2">
    <source>
        <dbReference type="ARBA" id="ARBA00005677"/>
    </source>
</evidence>
<keyword evidence="3" id="KW-0689">Ribosomal protein</keyword>
<accession>A0ABP1DCM4</accession>
<proteinExistence type="inferred from homology"/>
<gene>
    <name evidence="7" type="ORF">GFSPODELE1_LOCUS4960</name>
</gene>
<name>A0ABP1DCM4_9APHY</name>
<dbReference type="Gene3D" id="3.30.780.10">
    <property type="entry name" value="SUI1-like domain"/>
    <property type="match status" value="1"/>
</dbReference>
<comment type="similarity">
    <text evidence="2">Belongs to the mitochondrion-specific ribosomal protein mL49 family.</text>
</comment>
<dbReference type="Proteomes" id="UP001497453">
    <property type="component" value="Chromosome 3"/>
</dbReference>